<dbReference type="AlphaFoldDB" id="A0A4E0QYR3"/>
<evidence type="ECO:0008006" key="4">
    <source>
        <dbReference type="Google" id="ProtNLM"/>
    </source>
</evidence>
<accession>A0A4E0QYR3</accession>
<protein>
    <recommendedName>
        <fullName evidence="4">Secreted protein</fullName>
    </recommendedName>
</protein>
<gene>
    <name evidence="2" type="ORF">D915_009162</name>
</gene>
<sequence length="113" mass="12907">MHIGRTTRFLSQRLAWLNTGAVLSLTSAVVSHPAKTNHTVNAGKALFVLYSARGWQSKRKKCCILAMVEPIEIRLHNHSLCARKQFMCVLHLPWPTLHPRTGHTPNEKRKYLK</sequence>
<dbReference type="Proteomes" id="UP000230066">
    <property type="component" value="Unassembled WGS sequence"/>
</dbReference>
<keyword evidence="1" id="KW-0732">Signal</keyword>
<evidence type="ECO:0000256" key="1">
    <source>
        <dbReference type="SAM" id="SignalP"/>
    </source>
</evidence>
<feature type="signal peptide" evidence="1">
    <location>
        <begin position="1"/>
        <end position="28"/>
    </location>
</feature>
<dbReference type="EMBL" id="JXXN02005132">
    <property type="protein sequence ID" value="THD20113.1"/>
    <property type="molecule type" value="Genomic_DNA"/>
</dbReference>
<evidence type="ECO:0000313" key="3">
    <source>
        <dbReference type="Proteomes" id="UP000230066"/>
    </source>
</evidence>
<evidence type="ECO:0000313" key="2">
    <source>
        <dbReference type="EMBL" id="THD20113.1"/>
    </source>
</evidence>
<organism evidence="2 3">
    <name type="scientific">Fasciola hepatica</name>
    <name type="common">Liver fluke</name>
    <dbReference type="NCBI Taxonomy" id="6192"/>
    <lineage>
        <taxon>Eukaryota</taxon>
        <taxon>Metazoa</taxon>
        <taxon>Spiralia</taxon>
        <taxon>Lophotrochozoa</taxon>
        <taxon>Platyhelminthes</taxon>
        <taxon>Trematoda</taxon>
        <taxon>Digenea</taxon>
        <taxon>Plagiorchiida</taxon>
        <taxon>Echinostomata</taxon>
        <taxon>Echinostomatoidea</taxon>
        <taxon>Fasciolidae</taxon>
        <taxon>Fasciola</taxon>
    </lineage>
</organism>
<keyword evidence="3" id="KW-1185">Reference proteome</keyword>
<feature type="chain" id="PRO_5020038281" description="Secreted protein" evidence="1">
    <location>
        <begin position="29"/>
        <end position="113"/>
    </location>
</feature>
<reference evidence="2" key="1">
    <citation type="submission" date="2019-03" db="EMBL/GenBank/DDBJ databases">
        <title>Improved annotation for the trematode Fasciola hepatica.</title>
        <authorList>
            <person name="Choi Y.-J."/>
            <person name="Martin J."/>
            <person name="Mitreva M."/>
        </authorList>
    </citation>
    <scope>NUCLEOTIDE SEQUENCE [LARGE SCALE GENOMIC DNA]</scope>
</reference>
<name>A0A4E0QYR3_FASHE</name>
<proteinExistence type="predicted"/>
<comment type="caution">
    <text evidence="2">The sequence shown here is derived from an EMBL/GenBank/DDBJ whole genome shotgun (WGS) entry which is preliminary data.</text>
</comment>